<keyword evidence="6" id="KW-1185">Reference proteome</keyword>
<dbReference type="PANTHER" id="PTHR32183:SF11">
    <property type="entry name" value="THIOL METHYLTRANSFERASE 2-RELATED"/>
    <property type="match status" value="1"/>
</dbReference>
<dbReference type="EMBL" id="FOYQ01000002">
    <property type="protein sequence ID" value="SFR49781.1"/>
    <property type="molecule type" value="Genomic_DNA"/>
</dbReference>
<evidence type="ECO:0000256" key="3">
    <source>
        <dbReference type="ARBA" id="ARBA00022679"/>
    </source>
</evidence>
<evidence type="ECO:0000313" key="6">
    <source>
        <dbReference type="Proteomes" id="UP000199534"/>
    </source>
</evidence>
<evidence type="ECO:0000256" key="4">
    <source>
        <dbReference type="ARBA" id="ARBA00022691"/>
    </source>
</evidence>
<keyword evidence="4" id="KW-0949">S-adenosyl-L-methionine</keyword>
<protein>
    <submittedName>
        <fullName evidence="5">Thiopurine S-methyltransferase</fullName>
    </submittedName>
</protein>
<dbReference type="PANTHER" id="PTHR32183">
    <property type="match status" value="1"/>
</dbReference>
<organism evidence="5 6">
    <name type="scientific">Robiginitalea myxolifaciens</name>
    <dbReference type="NCBI Taxonomy" id="400055"/>
    <lineage>
        <taxon>Bacteria</taxon>
        <taxon>Pseudomonadati</taxon>
        <taxon>Bacteroidota</taxon>
        <taxon>Flavobacteriia</taxon>
        <taxon>Flavobacteriales</taxon>
        <taxon>Flavobacteriaceae</taxon>
        <taxon>Robiginitalea</taxon>
    </lineage>
</organism>
<keyword evidence="3 5" id="KW-0808">Transferase</keyword>
<gene>
    <name evidence="5" type="ORF">SAMN04490243_2300</name>
</gene>
<accession>A0A1I6H658</accession>
<dbReference type="Proteomes" id="UP000199534">
    <property type="component" value="Unassembled WGS sequence"/>
</dbReference>
<dbReference type="GO" id="GO:0008757">
    <property type="term" value="F:S-adenosylmethionine-dependent methyltransferase activity"/>
    <property type="evidence" value="ECO:0007669"/>
    <property type="project" value="InterPro"/>
</dbReference>
<dbReference type="Pfam" id="PF05724">
    <property type="entry name" value="TPMT"/>
    <property type="match status" value="1"/>
</dbReference>
<dbReference type="InterPro" id="IPR008854">
    <property type="entry name" value="TPMT"/>
</dbReference>
<dbReference type="CDD" id="cd02440">
    <property type="entry name" value="AdoMet_MTases"/>
    <property type="match status" value="1"/>
</dbReference>
<dbReference type="OrthoDB" id="9778208at2"/>
<dbReference type="InterPro" id="IPR029063">
    <property type="entry name" value="SAM-dependent_MTases_sf"/>
</dbReference>
<name>A0A1I6H658_9FLAO</name>
<dbReference type="GO" id="GO:0032259">
    <property type="term" value="P:methylation"/>
    <property type="evidence" value="ECO:0007669"/>
    <property type="project" value="UniProtKB-KW"/>
</dbReference>
<reference evidence="5 6" key="1">
    <citation type="submission" date="2016-10" db="EMBL/GenBank/DDBJ databases">
        <authorList>
            <person name="de Groot N.N."/>
        </authorList>
    </citation>
    <scope>NUCLEOTIDE SEQUENCE [LARGE SCALE GENOMIC DNA]</scope>
    <source>
        <strain evidence="5 6">DSM 21019</strain>
    </source>
</reference>
<evidence type="ECO:0000313" key="5">
    <source>
        <dbReference type="EMBL" id="SFR49781.1"/>
    </source>
</evidence>
<sequence>MKINSEDYWSERYRNGSTGWDMGGPAPALTAYADQLTDKSIRILLPGAGRAYEAEYLFRAGFTALTVIDIAAEPLADLKARVPEFPESQLIPADFFEFQGGPFDLILEHTFFCALPPALRSEYVRKMAALLAPDGKLAGLFFSFPLTEQGPPFGGSAAEYRALFSPYFEIKTLEQATNSIPPRMGNELFFIFELPEQQL</sequence>
<keyword evidence="1" id="KW-0597">Phosphoprotein</keyword>
<dbReference type="STRING" id="400055.SAMN04490243_2300"/>
<dbReference type="PROSITE" id="PS51585">
    <property type="entry name" value="SAM_MT_TPMT"/>
    <property type="match status" value="1"/>
</dbReference>
<evidence type="ECO:0000256" key="2">
    <source>
        <dbReference type="ARBA" id="ARBA00022603"/>
    </source>
</evidence>
<dbReference type="Gene3D" id="3.40.50.150">
    <property type="entry name" value="Vaccinia Virus protein VP39"/>
    <property type="match status" value="1"/>
</dbReference>
<evidence type="ECO:0000256" key="1">
    <source>
        <dbReference type="ARBA" id="ARBA00022553"/>
    </source>
</evidence>
<dbReference type="SUPFAM" id="SSF53335">
    <property type="entry name" value="S-adenosyl-L-methionine-dependent methyltransferases"/>
    <property type="match status" value="1"/>
</dbReference>
<keyword evidence="2 5" id="KW-0489">Methyltransferase</keyword>
<dbReference type="AlphaFoldDB" id="A0A1I6H658"/>
<proteinExistence type="predicted"/>
<dbReference type="RefSeq" id="WP_092982721.1">
    <property type="nucleotide sequence ID" value="NZ_FOYQ01000002.1"/>
</dbReference>